<dbReference type="Pfam" id="PF09409">
    <property type="entry name" value="PUB"/>
    <property type="match status" value="1"/>
</dbReference>
<dbReference type="PROSITE" id="PS50053">
    <property type="entry name" value="UBIQUITIN_2"/>
    <property type="match status" value="1"/>
</dbReference>
<dbReference type="EMBL" id="VJMI01011304">
    <property type="protein sequence ID" value="KAF0753157.1"/>
    <property type="molecule type" value="Genomic_DNA"/>
</dbReference>
<dbReference type="GO" id="GO:0031593">
    <property type="term" value="F:polyubiquitin modification-dependent protein binding"/>
    <property type="evidence" value="ECO:0007669"/>
    <property type="project" value="TreeGrafter"/>
</dbReference>
<dbReference type="SUPFAM" id="SSF54236">
    <property type="entry name" value="Ubiquitin-like"/>
    <property type="match status" value="1"/>
</dbReference>
<dbReference type="SMART" id="SM00213">
    <property type="entry name" value="UBQ"/>
    <property type="match status" value="1"/>
</dbReference>
<dbReference type="InterPro" id="IPR036339">
    <property type="entry name" value="PUB-like_dom_sf"/>
</dbReference>
<dbReference type="AlphaFoldDB" id="A0A6A5ALJ5"/>
<dbReference type="PANTHER" id="PTHR10677:SF3">
    <property type="entry name" value="FI07626P-RELATED"/>
    <property type="match status" value="1"/>
</dbReference>
<dbReference type="InterPro" id="IPR015496">
    <property type="entry name" value="Ubiquilin"/>
</dbReference>
<dbReference type="InterPro" id="IPR029071">
    <property type="entry name" value="Ubiquitin-like_domsf"/>
</dbReference>
<dbReference type="InterPro" id="IPR018997">
    <property type="entry name" value="PUB_domain"/>
</dbReference>
<proteinExistence type="predicted"/>
<protein>
    <recommendedName>
        <fullName evidence="1">Ubiquitin-like domain-containing protein</fullName>
    </recommendedName>
</protein>
<dbReference type="SMART" id="SM00580">
    <property type="entry name" value="PUG"/>
    <property type="match status" value="1"/>
</dbReference>
<dbReference type="Pfam" id="PF00240">
    <property type="entry name" value="ubiquitin"/>
    <property type="match status" value="1"/>
</dbReference>
<evidence type="ECO:0000259" key="1">
    <source>
        <dbReference type="PROSITE" id="PS50053"/>
    </source>
</evidence>
<reference evidence="2 3" key="1">
    <citation type="submission" date="2019-06" db="EMBL/GenBank/DDBJ databases">
        <title>Genomics analysis of Aphanomyces spp. identifies a new class of oomycete effector associated with host adaptation.</title>
        <authorList>
            <person name="Gaulin E."/>
        </authorList>
    </citation>
    <scope>NUCLEOTIDE SEQUENCE [LARGE SCALE GENOMIC DNA]</scope>
    <source>
        <strain evidence="2 3">E</strain>
    </source>
</reference>
<sequence>MTTEASYLTLKQVNGDSHRIEIDVASATVLDLKLAVQAKLNYPPESQRLIFQGRVMEDTNSLTFYSLTSGLTVHLAVNTKLVPSTPVASLPSPVSSAAVHAPSPPSAPTTNLVQLLPLLRAHPAGPAAIATLKKMAENILANPTEQKYMKIRLTNEALKRKLLDVPYGLQCVTAMGFTAGVEEGHLVVV</sequence>
<organism evidence="2 3">
    <name type="scientific">Aphanomyces astaci</name>
    <name type="common">Crayfish plague agent</name>
    <dbReference type="NCBI Taxonomy" id="112090"/>
    <lineage>
        <taxon>Eukaryota</taxon>
        <taxon>Sar</taxon>
        <taxon>Stramenopiles</taxon>
        <taxon>Oomycota</taxon>
        <taxon>Saprolegniomycetes</taxon>
        <taxon>Saprolegniales</taxon>
        <taxon>Verrucalvaceae</taxon>
        <taxon>Aphanomyces</taxon>
    </lineage>
</organism>
<dbReference type="InterPro" id="IPR000626">
    <property type="entry name" value="Ubiquitin-like_dom"/>
</dbReference>
<dbReference type="GO" id="GO:0006511">
    <property type="term" value="P:ubiquitin-dependent protein catabolic process"/>
    <property type="evidence" value="ECO:0007669"/>
    <property type="project" value="TreeGrafter"/>
</dbReference>
<feature type="domain" description="Ubiquitin-like" evidence="1">
    <location>
        <begin position="26"/>
        <end position="78"/>
    </location>
</feature>
<gene>
    <name evidence="2" type="ORF">AaE_005810</name>
</gene>
<dbReference type="Gene3D" id="3.10.20.90">
    <property type="entry name" value="Phosphatidylinositol 3-kinase Catalytic Subunit, Chain A, domain 1"/>
    <property type="match status" value="1"/>
</dbReference>
<dbReference type="PANTHER" id="PTHR10677">
    <property type="entry name" value="UBIQUILIN"/>
    <property type="match status" value="1"/>
</dbReference>
<dbReference type="Proteomes" id="UP000469452">
    <property type="component" value="Unassembled WGS sequence"/>
</dbReference>
<dbReference type="VEuPathDB" id="FungiDB:H257_09261"/>
<name>A0A6A5ALJ5_APHAT</name>
<accession>A0A6A5ALJ5</accession>
<evidence type="ECO:0000313" key="2">
    <source>
        <dbReference type="EMBL" id="KAF0753157.1"/>
    </source>
</evidence>
<dbReference type="Gene3D" id="1.20.58.2190">
    <property type="match status" value="1"/>
</dbReference>
<evidence type="ECO:0000313" key="3">
    <source>
        <dbReference type="Proteomes" id="UP000469452"/>
    </source>
</evidence>
<feature type="non-terminal residue" evidence="2">
    <location>
        <position position="189"/>
    </location>
</feature>
<dbReference type="GO" id="GO:0005829">
    <property type="term" value="C:cytosol"/>
    <property type="evidence" value="ECO:0007669"/>
    <property type="project" value="TreeGrafter"/>
</dbReference>
<comment type="caution">
    <text evidence="2">The sequence shown here is derived from an EMBL/GenBank/DDBJ whole genome shotgun (WGS) entry which is preliminary data.</text>
</comment>
<dbReference type="CDD" id="cd09212">
    <property type="entry name" value="PUB"/>
    <property type="match status" value="1"/>
</dbReference>
<dbReference type="SUPFAM" id="SSF143503">
    <property type="entry name" value="PUG domain-like"/>
    <property type="match status" value="1"/>
</dbReference>